<dbReference type="InParanoid" id="E9GUC1"/>
<dbReference type="AlphaFoldDB" id="E9GUC1"/>
<keyword evidence="4" id="KW-1185">Reference proteome</keyword>
<protein>
    <recommendedName>
        <fullName evidence="2">ATP-dependent DNA helicase RecQ zinc-binding domain-containing protein</fullName>
    </recommendedName>
</protein>
<feature type="region of interest" description="Disordered" evidence="1">
    <location>
        <begin position="87"/>
        <end position="112"/>
    </location>
</feature>
<evidence type="ECO:0000313" key="4">
    <source>
        <dbReference type="Proteomes" id="UP000000305"/>
    </source>
</evidence>
<gene>
    <name evidence="3" type="ORF">DAPPUDRAFT_106711</name>
</gene>
<dbReference type="KEGG" id="dpx:DAPPUDRAFT_106711"/>
<evidence type="ECO:0000256" key="1">
    <source>
        <dbReference type="SAM" id="MobiDB-lite"/>
    </source>
</evidence>
<accession>E9GUC1</accession>
<sequence>MSGPKYVSVYWEQEKKFTTQKISCVRNPSQLKNSKLVDDVEHQGRDKDKPQNGWQCFPGRIIAIGAKKKSTEAKGFLKNQEITAAEREGGEIAGTQTVLDSSSAESDSSSSSKCYDNIPSTFFESQLQAKALEKLAVKEMVLFCENRKVCRNVRIAHFLDETSRPCDRNSSAVCDICASEDCALYGKGSGWKTDNAFRLVQQLILDNVLEERLVCEKGRQAYAIILIGSNWPLQKVL</sequence>
<evidence type="ECO:0000313" key="3">
    <source>
        <dbReference type="EMBL" id="EFX76874.1"/>
    </source>
</evidence>
<dbReference type="Pfam" id="PF16124">
    <property type="entry name" value="RecQ_Zn_bind"/>
    <property type="match status" value="1"/>
</dbReference>
<organism evidence="3 4">
    <name type="scientific">Daphnia pulex</name>
    <name type="common">Water flea</name>
    <dbReference type="NCBI Taxonomy" id="6669"/>
    <lineage>
        <taxon>Eukaryota</taxon>
        <taxon>Metazoa</taxon>
        <taxon>Ecdysozoa</taxon>
        <taxon>Arthropoda</taxon>
        <taxon>Crustacea</taxon>
        <taxon>Branchiopoda</taxon>
        <taxon>Diplostraca</taxon>
        <taxon>Cladocera</taxon>
        <taxon>Anomopoda</taxon>
        <taxon>Daphniidae</taxon>
        <taxon>Daphnia</taxon>
    </lineage>
</organism>
<dbReference type="EMBL" id="GL732566">
    <property type="protein sequence ID" value="EFX76874.1"/>
    <property type="molecule type" value="Genomic_DNA"/>
</dbReference>
<feature type="compositionally biased region" description="Low complexity" evidence="1">
    <location>
        <begin position="100"/>
        <end position="112"/>
    </location>
</feature>
<reference evidence="3 4" key="1">
    <citation type="journal article" date="2011" name="Science">
        <title>The ecoresponsive genome of Daphnia pulex.</title>
        <authorList>
            <person name="Colbourne J.K."/>
            <person name="Pfrender M.E."/>
            <person name="Gilbert D."/>
            <person name="Thomas W.K."/>
            <person name="Tucker A."/>
            <person name="Oakley T.H."/>
            <person name="Tokishita S."/>
            <person name="Aerts A."/>
            <person name="Arnold G.J."/>
            <person name="Basu M.K."/>
            <person name="Bauer D.J."/>
            <person name="Caceres C.E."/>
            <person name="Carmel L."/>
            <person name="Casola C."/>
            <person name="Choi J.H."/>
            <person name="Detter J.C."/>
            <person name="Dong Q."/>
            <person name="Dusheyko S."/>
            <person name="Eads B.D."/>
            <person name="Frohlich T."/>
            <person name="Geiler-Samerotte K.A."/>
            <person name="Gerlach D."/>
            <person name="Hatcher P."/>
            <person name="Jogdeo S."/>
            <person name="Krijgsveld J."/>
            <person name="Kriventseva E.V."/>
            <person name="Kultz D."/>
            <person name="Laforsch C."/>
            <person name="Lindquist E."/>
            <person name="Lopez J."/>
            <person name="Manak J.R."/>
            <person name="Muller J."/>
            <person name="Pangilinan J."/>
            <person name="Patwardhan R.P."/>
            <person name="Pitluck S."/>
            <person name="Pritham E.J."/>
            <person name="Rechtsteiner A."/>
            <person name="Rho M."/>
            <person name="Rogozin I.B."/>
            <person name="Sakarya O."/>
            <person name="Salamov A."/>
            <person name="Schaack S."/>
            <person name="Shapiro H."/>
            <person name="Shiga Y."/>
            <person name="Skalitzky C."/>
            <person name="Smith Z."/>
            <person name="Souvorov A."/>
            <person name="Sung W."/>
            <person name="Tang Z."/>
            <person name="Tsuchiya D."/>
            <person name="Tu H."/>
            <person name="Vos H."/>
            <person name="Wang M."/>
            <person name="Wolf Y.I."/>
            <person name="Yamagata H."/>
            <person name="Yamada T."/>
            <person name="Ye Y."/>
            <person name="Shaw J.R."/>
            <person name="Andrews J."/>
            <person name="Crease T.J."/>
            <person name="Tang H."/>
            <person name="Lucas S.M."/>
            <person name="Robertson H.M."/>
            <person name="Bork P."/>
            <person name="Koonin E.V."/>
            <person name="Zdobnov E.M."/>
            <person name="Grigoriev I.V."/>
            <person name="Lynch M."/>
            <person name="Boore J.L."/>
        </authorList>
    </citation>
    <scope>NUCLEOTIDE SEQUENCE [LARGE SCALE GENOMIC DNA]</scope>
</reference>
<evidence type="ECO:0000259" key="2">
    <source>
        <dbReference type="Pfam" id="PF16124"/>
    </source>
</evidence>
<dbReference type="Proteomes" id="UP000000305">
    <property type="component" value="Unassembled WGS sequence"/>
</dbReference>
<proteinExistence type="predicted"/>
<feature type="domain" description="ATP-dependent DNA helicase RecQ zinc-binding" evidence="2">
    <location>
        <begin position="126"/>
        <end position="177"/>
    </location>
</feature>
<dbReference type="InterPro" id="IPR032284">
    <property type="entry name" value="RecQ_Zn-bd"/>
</dbReference>
<dbReference type="Gene3D" id="1.10.10.10">
    <property type="entry name" value="Winged helix-like DNA-binding domain superfamily/Winged helix DNA-binding domain"/>
    <property type="match status" value="1"/>
</dbReference>
<name>E9GUC1_DAPPU</name>
<dbReference type="HOGENOM" id="CLU_1171672_0_0_1"/>
<dbReference type="InterPro" id="IPR036388">
    <property type="entry name" value="WH-like_DNA-bd_sf"/>
</dbReference>